<evidence type="ECO:0000256" key="1">
    <source>
        <dbReference type="SAM" id="MobiDB-lite"/>
    </source>
</evidence>
<dbReference type="InterPro" id="IPR036866">
    <property type="entry name" value="RibonucZ/Hydroxyglut_hydro"/>
</dbReference>
<name>A0A7K3VU28_RHILE</name>
<evidence type="ECO:0008006" key="4">
    <source>
        <dbReference type="Google" id="ProtNLM"/>
    </source>
</evidence>
<proteinExistence type="predicted"/>
<dbReference type="RefSeq" id="WP_164050683.1">
    <property type="nucleotide sequence ID" value="NZ_WUFV01000041.1"/>
</dbReference>
<dbReference type="SUPFAM" id="SSF56281">
    <property type="entry name" value="Metallo-hydrolase/oxidoreductase"/>
    <property type="match status" value="1"/>
</dbReference>
<dbReference type="AlphaFoldDB" id="A0A7K3VU28"/>
<feature type="region of interest" description="Disordered" evidence="1">
    <location>
        <begin position="161"/>
        <end position="209"/>
    </location>
</feature>
<sequence length="343" mass="37697">MFDIKSIQAEHGDAMLISYGDRVRPFHLLIDGGTTETVANLLTVLADHRINGRLRLEALVVTHYDLDHIQGIIELLQHPPEWLDVDDVWFNGRHHIVERDILGHEEGTELSKLIAAKYSWNGAFAGAAVRIEAGPVTLPGGMTATVLSPDQSCLNALAAEWPAGGAPPPDQSDIDVEPDMLGRDDTWPPGSFNERAREKSTRDNSPANGSSIALMLEFDGRRALLAGDAFSPVVAAALKSAWPSNRPTVDLFKLSHHGSKRNTDDTLLAAVECQRFLFSTNGRVHKHPDTTLVARVLRGSSEPVLIFNYEQERTSGWRVVPSGWPDYTTVYPEPGACFVKIEL</sequence>
<evidence type="ECO:0000313" key="2">
    <source>
        <dbReference type="EMBL" id="NEK20362.1"/>
    </source>
</evidence>
<dbReference type="Gene3D" id="3.60.15.10">
    <property type="entry name" value="Ribonuclease Z/Hydroxyacylglutathione hydrolase-like"/>
    <property type="match status" value="1"/>
</dbReference>
<organism evidence="2 3">
    <name type="scientific">Rhizobium leguminosarum</name>
    <dbReference type="NCBI Taxonomy" id="384"/>
    <lineage>
        <taxon>Bacteria</taxon>
        <taxon>Pseudomonadati</taxon>
        <taxon>Pseudomonadota</taxon>
        <taxon>Alphaproteobacteria</taxon>
        <taxon>Hyphomicrobiales</taxon>
        <taxon>Rhizobiaceae</taxon>
        <taxon>Rhizobium/Agrobacterium group</taxon>
        <taxon>Rhizobium</taxon>
    </lineage>
</organism>
<reference evidence="2 3" key="1">
    <citation type="submission" date="2019-12" db="EMBL/GenBank/DDBJ databases">
        <title>Rhizobium genotypes associated with high levels of biological nitrogen fixation by grain legumes in a temperate-maritime cropping system.</title>
        <authorList>
            <person name="Maluk M."/>
            <person name="Francesc Ferrando Molina F."/>
            <person name="Lopez Del Egido L."/>
            <person name="Lafos M."/>
            <person name="Langarica-Fuentes A."/>
            <person name="Gebre Yohannes G."/>
            <person name="Young M.W."/>
            <person name="Martin P."/>
            <person name="Gantlett R."/>
            <person name="Kenicer G."/>
            <person name="Hawes C."/>
            <person name="Begg G.S."/>
            <person name="Quilliam R.S."/>
            <person name="Squire G.R."/>
            <person name="Poole P.S."/>
            <person name="Young P.W."/>
            <person name="Iannetta P.M."/>
            <person name="James E.K."/>
        </authorList>
    </citation>
    <scope>NUCLEOTIDE SEQUENCE [LARGE SCALE GENOMIC DNA]</scope>
    <source>
        <strain evidence="2 3">JHI54</strain>
    </source>
</reference>
<gene>
    <name evidence="2" type="ORF">GR257_37005</name>
</gene>
<dbReference type="EMBL" id="WUFV01000041">
    <property type="protein sequence ID" value="NEK20362.1"/>
    <property type="molecule type" value="Genomic_DNA"/>
</dbReference>
<accession>A0A7K3VU28</accession>
<dbReference type="PANTHER" id="PTHR30619:SF1">
    <property type="entry name" value="RECOMBINATION PROTEIN 2"/>
    <property type="match status" value="1"/>
</dbReference>
<dbReference type="Proteomes" id="UP000471705">
    <property type="component" value="Unassembled WGS sequence"/>
</dbReference>
<protein>
    <recommendedName>
        <fullName evidence="4">MBL fold metallo-hydrolase</fullName>
    </recommendedName>
</protein>
<dbReference type="PANTHER" id="PTHR30619">
    <property type="entry name" value="DNA INTERNALIZATION/COMPETENCE PROTEIN COMEC/REC2"/>
    <property type="match status" value="1"/>
</dbReference>
<evidence type="ECO:0000313" key="3">
    <source>
        <dbReference type="Proteomes" id="UP000471705"/>
    </source>
</evidence>
<dbReference type="InterPro" id="IPR052159">
    <property type="entry name" value="Competence_DNA_uptake"/>
</dbReference>
<comment type="caution">
    <text evidence="2">The sequence shown here is derived from an EMBL/GenBank/DDBJ whole genome shotgun (WGS) entry which is preliminary data.</text>
</comment>